<evidence type="ECO:0000313" key="2">
    <source>
        <dbReference type="EMBL" id="MBB4004149.1"/>
    </source>
</evidence>
<keyword evidence="2" id="KW-0067">ATP-binding</keyword>
<dbReference type="SUPFAM" id="SSF52540">
    <property type="entry name" value="P-loop containing nucleoside triphosphate hydrolases"/>
    <property type="match status" value="1"/>
</dbReference>
<dbReference type="Pfam" id="PF06745">
    <property type="entry name" value="ATPase"/>
    <property type="match status" value="1"/>
</dbReference>
<dbReference type="Proteomes" id="UP000588647">
    <property type="component" value="Unassembled WGS sequence"/>
</dbReference>
<proteinExistence type="predicted"/>
<dbReference type="InterPro" id="IPR027417">
    <property type="entry name" value="P-loop_NTPase"/>
</dbReference>
<dbReference type="NCBIfam" id="NF004629">
    <property type="entry name" value="PRK05973.1"/>
    <property type="match status" value="1"/>
</dbReference>
<evidence type="ECO:0000259" key="1">
    <source>
        <dbReference type="Pfam" id="PF06745"/>
    </source>
</evidence>
<gene>
    <name evidence="2" type="ORF">GGR03_003237</name>
</gene>
<dbReference type="EMBL" id="JACIEM010000004">
    <property type="protein sequence ID" value="MBB4004149.1"/>
    <property type="molecule type" value="Genomic_DNA"/>
</dbReference>
<protein>
    <submittedName>
        <fullName evidence="2">Replicative DNA helicase</fullName>
    </submittedName>
</protein>
<feature type="domain" description="KaiC-like" evidence="1">
    <location>
        <begin position="60"/>
        <end position="115"/>
    </location>
</feature>
<keyword evidence="3" id="KW-1185">Reference proteome</keyword>
<organism evidence="2 3">
    <name type="scientific">Aurantimonas endophytica</name>
    <dbReference type="NCBI Taxonomy" id="1522175"/>
    <lineage>
        <taxon>Bacteria</taxon>
        <taxon>Pseudomonadati</taxon>
        <taxon>Pseudomonadota</taxon>
        <taxon>Alphaproteobacteria</taxon>
        <taxon>Hyphomicrobiales</taxon>
        <taxon>Aurantimonadaceae</taxon>
        <taxon>Aurantimonas</taxon>
    </lineage>
</organism>
<name>A0A7W6HFA1_9HYPH</name>
<keyword evidence="2" id="KW-0378">Hydrolase</keyword>
<evidence type="ECO:0000313" key="3">
    <source>
        <dbReference type="Proteomes" id="UP000588647"/>
    </source>
</evidence>
<dbReference type="GO" id="GO:0004386">
    <property type="term" value="F:helicase activity"/>
    <property type="evidence" value="ECO:0007669"/>
    <property type="project" value="UniProtKB-KW"/>
</dbReference>
<comment type="caution">
    <text evidence="2">The sequence shown here is derived from an EMBL/GenBank/DDBJ whole genome shotgun (WGS) entry which is preliminary data.</text>
</comment>
<reference evidence="2 3" key="1">
    <citation type="submission" date="2020-08" db="EMBL/GenBank/DDBJ databases">
        <title>Genomic Encyclopedia of Type Strains, Phase IV (KMG-IV): sequencing the most valuable type-strain genomes for metagenomic binning, comparative biology and taxonomic classification.</title>
        <authorList>
            <person name="Goeker M."/>
        </authorList>
    </citation>
    <scope>NUCLEOTIDE SEQUENCE [LARGE SCALE GENOMIC DNA]</scope>
    <source>
        <strain evidence="2 3">DSM 103570</strain>
    </source>
</reference>
<dbReference type="AlphaFoldDB" id="A0A7W6HFA1"/>
<sequence length="235" mass="25714">MRLSVPVYQLKRRAKLLARSEKIALHDALDRVARAEGFASWSLLASRLEANPPDRTILSRLAAGDLLLLGARPGHGKTLLGLQLLIDAAREGRRAVFFTLEYSEREARERIRSLGGGDRGDRLEIVAADDICADSIARHLAGSPSGTVAVVDYLQILDQQRHKPPLSEQVSSLEAFALRSGVVLAFITQIDRSYDPQRTPMPGIGDIRLPNPVDLGSFSKACFLHEGAVRFEAIA</sequence>
<keyword evidence="2" id="KW-0347">Helicase</keyword>
<keyword evidence="2" id="KW-0547">Nucleotide-binding</keyword>
<dbReference type="Gene3D" id="3.40.50.300">
    <property type="entry name" value="P-loop containing nucleotide triphosphate hydrolases"/>
    <property type="match status" value="1"/>
</dbReference>
<dbReference type="RefSeq" id="WP_183209749.1">
    <property type="nucleotide sequence ID" value="NZ_JAAAMM010000004.1"/>
</dbReference>
<accession>A0A7W6HFA1</accession>
<dbReference type="InterPro" id="IPR014774">
    <property type="entry name" value="KaiC-like_dom"/>
</dbReference>